<feature type="transmembrane region" description="Helical" evidence="16">
    <location>
        <begin position="47"/>
        <end position="64"/>
    </location>
</feature>
<keyword evidence="3" id="KW-0808">Transferase</keyword>
<evidence type="ECO:0000256" key="1">
    <source>
        <dbReference type="ARBA" id="ARBA00004141"/>
    </source>
</evidence>
<evidence type="ECO:0000313" key="18">
    <source>
        <dbReference type="Proteomes" id="UP000230431"/>
    </source>
</evidence>
<feature type="transmembrane region" description="Helical" evidence="16">
    <location>
        <begin position="271"/>
        <end position="291"/>
    </location>
</feature>
<reference evidence="17 18" key="1">
    <citation type="submission" date="2017-09" db="EMBL/GenBank/DDBJ databases">
        <title>Depth-based differentiation of microbial function through sediment-hosted aquifers and enrichment of novel symbionts in the deep terrestrial subsurface.</title>
        <authorList>
            <person name="Probst A.J."/>
            <person name="Ladd B."/>
            <person name="Jarett J.K."/>
            <person name="Geller-Mcgrath D.E."/>
            <person name="Sieber C.M."/>
            <person name="Emerson J.B."/>
            <person name="Anantharaman K."/>
            <person name="Thomas B.C."/>
            <person name="Malmstrom R."/>
            <person name="Stieglmeier M."/>
            <person name="Klingl A."/>
            <person name="Woyke T."/>
            <person name="Ryan C.M."/>
            <person name="Banfield J.F."/>
        </authorList>
    </citation>
    <scope>NUCLEOTIDE SEQUENCE [LARGE SCALE GENOMIC DNA]</scope>
    <source>
        <strain evidence="17">CG10_big_fil_rev_8_21_14_0_10_49_38</strain>
    </source>
</reference>
<accession>A0A2H0RHA3</accession>
<keyword evidence="8 16" id="KW-0472">Membrane</keyword>
<evidence type="ECO:0000256" key="16">
    <source>
        <dbReference type="SAM" id="Phobius"/>
    </source>
</evidence>
<keyword evidence="7 16" id="KW-1133">Transmembrane helix</keyword>
<feature type="transmembrane region" description="Helical" evidence="16">
    <location>
        <begin position="108"/>
        <end position="129"/>
    </location>
</feature>
<dbReference type="EMBL" id="PCYK01000025">
    <property type="protein sequence ID" value="PIR45837.1"/>
    <property type="molecule type" value="Genomic_DNA"/>
</dbReference>
<evidence type="ECO:0000256" key="2">
    <source>
        <dbReference type="ARBA" id="ARBA00022676"/>
    </source>
</evidence>
<dbReference type="EC" id="2.4.99.28" evidence="14"/>
<feature type="transmembrane region" description="Helical" evidence="16">
    <location>
        <begin position="141"/>
        <end position="157"/>
    </location>
</feature>
<evidence type="ECO:0000256" key="6">
    <source>
        <dbReference type="ARBA" id="ARBA00022984"/>
    </source>
</evidence>
<organism evidence="17 18">
    <name type="scientific">Candidatus Vogelbacteria bacterium CG10_big_fil_rev_8_21_14_0_10_49_38</name>
    <dbReference type="NCBI Taxonomy" id="1975043"/>
    <lineage>
        <taxon>Bacteria</taxon>
        <taxon>Candidatus Vogeliibacteriota</taxon>
    </lineage>
</organism>
<comment type="similarity">
    <text evidence="11">Belongs to the SEDS family. FtsW subfamily.</text>
</comment>
<protein>
    <recommendedName>
        <fullName evidence="12">Probable peptidoglycan glycosyltransferase FtsW</fullName>
        <ecNumber evidence="14">2.4.99.28</ecNumber>
    </recommendedName>
    <alternativeName>
        <fullName evidence="13">Cell division protein FtsW</fullName>
    </alternativeName>
    <alternativeName>
        <fullName evidence="10">Cell wall polymerase</fullName>
    </alternativeName>
    <alternativeName>
        <fullName evidence="9">Peptidoglycan polymerase</fullName>
    </alternativeName>
</protein>
<evidence type="ECO:0000256" key="7">
    <source>
        <dbReference type="ARBA" id="ARBA00022989"/>
    </source>
</evidence>
<evidence type="ECO:0000313" key="17">
    <source>
        <dbReference type="EMBL" id="PIR45837.1"/>
    </source>
</evidence>
<evidence type="ECO:0000256" key="9">
    <source>
        <dbReference type="ARBA" id="ARBA00032370"/>
    </source>
</evidence>
<feature type="transmembrane region" description="Helical" evidence="16">
    <location>
        <begin position="76"/>
        <end position="96"/>
    </location>
</feature>
<evidence type="ECO:0000256" key="11">
    <source>
        <dbReference type="ARBA" id="ARBA00038053"/>
    </source>
</evidence>
<evidence type="ECO:0000256" key="4">
    <source>
        <dbReference type="ARBA" id="ARBA00022692"/>
    </source>
</evidence>
<dbReference type="GO" id="GO:0032153">
    <property type="term" value="C:cell division site"/>
    <property type="evidence" value="ECO:0007669"/>
    <property type="project" value="TreeGrafter"/>
</dbReference>
<keyword evidence="2" id="KW-0328">Glycosyltransferase</keyword>
<evidence type="ECO:0000256" key="13">
    <source>
        <dbReference type="ARBA" id="ARBA00041418"/>
    </source>
</evidence>
<dbReference type="GO" id="GO:0009252">
    <property type="term" value="P:peptidoglycan biosynthetic process"/>
    <property type="evidence" value="ECO:0007669"/>
    <property type="project" value="UniProtKB-KW"/>
</dbReference>
<dbReference type="AlphaFoldDB" id="A0A2H0RHA3"/>
<feature type="transmembrane region" description="Helical" evidence="16">
    <location>
        <begin position="337"/>
        <end position="358"/>
    </location>
</feature>
<keyword evidence="6" id="KW-0573">Peptidoglycan synthesis</keyword>
<evidence type="ECO:0000256" key="8">
    <source>
        <dbReference type="ARBA" id="ARBA00023136"/>
    </source>
</evidence>
<dbReference type="InterPro" id="IPR001182">
    <property type="entry name" value="FtsW/RodA"/>
</dbReference>
<dbReference type="GO" id="GO:0015648">
    <property type="term" value="F:lipid-linked peptidoglycan transporter activity"/>
    <property type="evidence" value="ECO:0007669"/>
    <property type="project" value="TreeGrafter"/>
</dbReference>
<dbReference type="GO" id="GO:0008955">
    <property type="term" value="F:peptidoglycan glycosyltransferase activity"/>
    <property type="evidence" value="ECO:0007669"/>
    <property type="project" value="UniProtKB-EC"/>
</dbReference>
<comment type="caution">
    <text evidence="17">The sequence shown here is derived from an EMBL/GenBank/DDBJ whole genome shotgun (WGS) entry which is preliminary data.</text>
</comment>
<dbReference type="PANTHER" id="PTHR30474">
    <property type="entry name" value="CELL CYCLE PROTEIN"/>
    <property type="match status" value="1"/>
</dbReference>
<dbReference type="Proteomes" id="UP000230431">
    <property type="component" value="Unassembled WGS sequence"/>
</dbReference>
<evidence type="ECO:0000256" key="15">
    <source>
        <dbReference type="ARBA" id="ARBA00049902"/>
    </source>
</evidence>
<dbReference type="GO" id="GO:0051301">
    <property type="term" value="P:cell division"/>
    <property type="evidence" value="ECO:0007669"/>
    <property type="project" value="InterPro"/>
</dbReference>
<evidence type="ECO:0000256" key="12">
    <source>
        <dbReference type="ARBA" id="ARBA00041185"/>
    </source>
</evidence>
<evidence type="ECO:0000256" key="3">
    <source>
        <dbReference type="ARBA" id="ARBA00022679"/>
    </source>
</evidence>
<name>A0A2H0RHA3_9BACT</name>
<proteinExistence type="inferred from homology"/>
<dbReference type="GO" id="GO:0005886">
    <property type="term" value="C:plasma membrane"/>
    <property type="evidence" value="ECO:0007669"/>
    <property type="project" value="TreeGrafter"/>
</dbReference>
<gene>
    <name evidence="17" type="ORF">COV08_02990</name>
</gene>
<feature type="transmembrane region" description="Helical" evidence="16">
    <location>
        <begin position="303"/>
        <end position="325"/>
    </location>
</feature>
<evidence type="ECO:0000256" key="5">
    <source>
        <dbReference type="ARBA" id="ARBA00022960"/>
    </source>
</evidence>
<keyword evidence="4 16" id="KW-0812">Transmembrane</keyword>
<comment type="catalytic activity">
    <reaction evidence="15">
        <text>[GlcNAc-(1-&gt;4)-Mur2Ac(oyl-L-Ala-gamma-D-Glu-L-Lys-D-Ala-D-Ala)](n)-di-trans,octa-cis-undecaprenyl diphosphate + beta-D-GlcNAc-(1-&gt;4)-Mur2Ac(oyl-L-Ala-gamma-D-Glu-L-Lys-D-Ala-D-Ala)-di-trans,octa-cis-undecaprenyl diphosphate = [GlcNAc-(1-&gt;4)-Mur2Ac(oyl-L-Ala-gamma-D-Glu-L-Lys-D-Ala-D-Ala)](n+1)-di-trans,octa-cis-undecaprenyl diphosphate + di-trans,octa-cis-undecaprenyl diphosphate + H(+)</text>
        <dbReference type="Rhea" id="RHEA:23708"/>
        <dbReference type="Rhea" id="RHEA-COMP:9602"/>
        <dbReference type="Rhea" id="RHEA-COMP:9603"/>
        <dbReference type="ChEBI" id="CHEBI:15378"/>
        <dbReference type="ChEBI" id="CHEBI:58405"/>
        <dbReference type="ChEBI" id="CHEBI:60033"/>
        <dbReference type="ChEBI" id="CHEBI:78435"/>
        <dbReference type="EC" id="2.4.99.28"/>
    </reaction>
</comment>
<evidence type="ECO:0000256" key="14">
    <source>
        <dbReference type="ARBA" id="ARBA00044770"/>
    </source>
</evidence>
<sequence>MKTKKPDRVFFLLILLLLVCGFAIFSSAALGQVGRDSASFATVVFKQLGVLLIGLVLLVIFSKIPYQSWRPYSPYLFWGALGLTALVFVPGLGLSFGGARRWLDLGWFSMQPAEFLKLALVIFLAAWAAARKNKIKDFKTGFLPFLFFLGAAAAVMLTQPDNGTFMIMIASALGIFILAGGRWSHLFLLFLLGIMAIGVLAVTRPYVRERLETFFNPQEDKQGASWQINQSLIAIGSGGLVGRGFGQSLQKFVFLPEPIGDSIFAVASEEFGLVGALTLLLLYLALVLWGLKLSVQVKDPFGRFLIGGFVIMIGAQSFVNMGSMLGLMPMTGVPLVFVSHGGTALLFALVAVGIILNVSRSRAS</sequence>
<feature type="transmembrane region" description="Helical" evidence="16">
    <location>
        <begin position="186"/>
        <end position="207"/>
    </location>
</feature>
<dbReference type="GO" id="GO:0008360">
    <property type="term" value="P:regulation of cell shape"/>
    <property type="evidence" value="ECO:0007669"/>
    <property type="project" value="UniProtKB-KW"/>
</dbReference>
<comment type="subcellular location">
    <subcellularLocation>
        <location evidence="1">Membrane</location>
        <topology evidence="1">Multi-pass membrane protein</topology>
    </subcellularLocation>
</comment>
<dbReference type="PANTHER" id="PTHR30474:SF2">
    <property type="entry name" value="PEPTIDOGLYCAN GLYCOSYLTRANSFERASE FTSW-RELATED"/>
    <property type="match status" value="1"/>
</dbReference>
<dbReference type="Pfam" id="PF01098">
    <property type="entry name" value="FTSW_RODA_SPOVE"/>
    <property type="match status" value="1"/>
</dbReference>
<keyword evidence="5" id="KW-0133">Cell shape</keyword>
<evidence type="ECO:0000256" key="10">
    <source>
        <dbReference type="ARBA" id="ARBA00033270"/>
    </source>
</evidence>
<feature type="transmembrane region" description="Helical" evidence="16">
    <location>
        <begin position="163"/>
        <end position="179"/>
    </location>
</feature>